<name>A0AAW2GFF8_9HYME</name>
<dbReference type="AlphaFoldDB" id="A0AAW2GFF8"/>
<keyword evidence="3" id="KW-1185">Reference proteome</keyword>
<keyword evidence="1" id="KW-1133">Transmembrane helix</keyword>
<feature type="transmembrane region" description="Helical" evidence="1">
    <location>
        <begin position="7"/>
        <end position="25"/>
    </location>
</feature>
<feature type="transmembrane region" description="Helical" evidence="1">
    <location>
        <begin position="45"/>
        <end position="67"/>
    </location>
</feature>
<sequence>MYHNYNIFLIYIIIFFIFSYHLSLLSSVRNFLAYKNILLIKGGGLGAIGGIGAIIIIGGCFGAGGFGGGNGGGCKTRAPTSSGVVGAGKLPTSNC</sequence>
<reference evidence="2 3" key="1">
    <citation type="submission" date="2023-03" db="EMBL/GenBank/DDBJ databases">
        <title>High recombination rates correlate with genetic variation in Cardiocondyla obscurior ants.</title>
        <authorList>
            <person name="Errbii M."/>
        </authorList>
    </citation>
    <scope>NUCLEOTIDE SEQUENCE [LARGE SCALE GENOMIC DNA]</scope>
    <source>
        <strain evidence="2">Alpha-2009</strain>
        <tissue evidence="2">Whole body</tissue>
    </source>
</reference>
<keyword evidence="1" id="KW-0472">Membrane</keyword>
<accession>A0AAW2GFF8</accession>
<dbReference type="Proteomes" id="UP001430953">
    <property type="component" value="Unassembled WGS sequence"/>
</dbReference>
<gene>
    <name evidence="2" type="ORF">PUN28_006583</name>
</gene>
<proteinExistence type="predicted"/>
<comment type="caution">
    <text evidence="2">The sequence shown here is derived from an EMBL/GenBank/DDBJ whole genome shotgun (WGS) entry which is preliminary data.</text>
</comment>
<protein>
    <submittedName>
        <fullName evidence="2">Uncharacterized protein</fullName>
    </submittedName>
</protein>
<evidence type="ECO:0000313" key="2">
    <source>
        <dbReference type="EMBL" id="KAL0124816.1"/>
    </source>
</evidence>
<dbReference type="EMBL" id="JADYXP020000005">
    <property type="protein sequence ID" value="KAL0124816.1"/>
    <property type="molecule type" value="Genomic_DNA"/>
</dbReference>
<keyword evidence="1" id="KW-0812">Transmembrane</keyword>
<evidence type="ECO:0000256" key="1">
    <source>
        <dbReference type="SAM" id="Phobius"/>
    </source>
</evidence>
<evidence type="ECO:0000313" key="3">
    <source>
        <dbReference type="Proteomes" id="UP001430953"/>
    </source>
</evidence>
<organism evidence="2 3">
    <name type="scientific">Cardiocondyla obscurior</name>
    <dbReference type="NCBI Taxonomy" id="286306"/>
    <lineage>
        <taxon>Eukaryota</taxon>
        <taxon>Metazoa</taxon>
        <taxon>Ecdysozoa</taxon>
        <taxon>Arthropoda</taxon>
        <taxon>Hexapoda</taxon>
        <taxon>Insecta</taxon>
        <taxon>Pterygota</taxon>
        <taxon>Neoptera</taxon>
        <taxon>Endopterygota</taxon>
        <taxon>Hymenoptera</taxon>
        <taxon>Apocrita</taxon>
        <taxon>Aculeata</taxon>
        <taxon>Formicoidea</taxon>
        <taxon>Formicidae</taxon>
        <taxon>Myrmicinae</taxon>
        <taxon>Cardiocondyla</taxon>
    </lineage>
</organism>